<name>A0AAD7IW36_9AGAR</name>
<feature type="region of interest" description="Disordered" evidence="1">
    <location>
        <begin position="76"/>
        <end position="98"/>
    </location>
</feature>
<evidence type="ECO:0000256" key="2">
    <source>
        <dbReference type="SAM" id="Phobius"/>
    </source>
</evidence>
<keyword evidence="2" id="KW-0812">Transmembrane</keyword>
<dbReference type="EMBL" id="JARKIB010000067">
    <property type="protein sequence ID" value="KAJ7749934.1"/>
    <property type="molecule type" value="Genomic_DNA"/>
</dbReference>
<proteinExistence type="predicted"/>
<evidence type="ECO:0000313" key="3">
    <source>
        <dbReference type="EMBL" id="KAJ7749934.1"/>
    </source>
</evidence>
<gene>
    <name evidence="3" type="ORF">B0H16DRAFT_1691722</name>
</gene>
<sequence length="98" mass="10090">MAPAMIPSQPFPIAAAVAAGMAVVVAGAIIVVFSMSQKRRRQQTPGRPAAAAGGPVNQAPTVQARGVTFQLPFPDLESRRADGSTISISSPVELQNAH</sequence>
<organism evidence="3 4">
    <name type="scientific">Mycena metata</name>
    <dbReference type="NCBI Taxonomy" id="1033252"/>
    <lineage>
        <taxon>Eukaryota</taxon>
        <taxon>Fungi</taxon>
        <taxon>Dikarya</taxon>
        <taxon>Basidiomycota</taxon>
        <taxon>Agaricomycotina</taxon>
        <taxon>Agaricomycetes</taxon>
        <taxon>Agaricomycetidae</taxon>
        <taxon>Agaricales</taxon>
        <taxon>Marasmiineae</taxon>
        <taxon>Mycenaceae</taxon>
        <taxon>Mycena</taxon>
    </lineage>
</organism>
<evidence type="ECO:0000313" key="4">
    <source>
        <dbReference type="Proteomes" id="UP001215598"/>
    </source>
</evidence>
<reference evidence="3" key="1">
    <citation type="submission" date="2023-03" db="EMBL/GenBank/DDBJ databases">
        <title>Massive genome expansion in bonnet fungi (Mycena s.s.) driven by repeated elements and novel gene families across ecological guilds.</title>
        <authorList>
            <consortium name="Lawrence Berkeley National Laboratory"/>
            <person name="Harder C.B."/>
            <person name="Miyauchi S."/>
            <person name="Viragh M."/>
            <person name="Kuo A."/>
            <person name="Thoen E."/>
            <person name="Andreopoulos B."/>
            <person name="Lu D."/>
            <person name="Skrede I."/>
            <person name="Drula E."/>
            <person name="Henrissat B."/>
            <person name="Morin E."/>
            <person name="Kohler A."/>
            <person name="Barry K."/>
            <person name="LaButti K."/>
            <person name="Morin E."/>
            <person name="Salamov A."/>
            <person name="Lipzen A."/>
            <person name="Mereny Z."/>
            <person name="Hegedus B."/>
            <person name="Baldrian P."/>
            <person name="Stursova M."/>
            <person name="Weitz H."/>
            <person name="Taylor A."/>
            <person name="Grigoriev I.V."/>
            <person name="Nagy L.G."/>
            <person name="Martin F."/>
            <person name="Kauserud H."/>
        </authorList>
    </citation>
    <scope>NUCLEOTIDE SEQUENCE</scope>
    <source>
        <strain evidence="3">CBHHK182m</strain>
    </source>
</reference>
<dbReference type="Proteomes" id="UP001215598">
    <property type="component" value="Unassembled WGS sequence"/>
</dbReference>
<accession>A0AAD7IW36</accession>
<feature type="region of interest" description="Disordered" evidence="1">
    <location>
        <begin position="40"/>
        <end position="62"/>
    </location>
</feature>
<keyword evidence="4" id="KW-1185">Reference proteome</keyword>
<keyword evidence="2" id="KW-0472">Membrane</keyword>
<protein>
    <submittedName>
        <fullName evidence="3">Uncharacterized protein</fullName>
    </submittedName>
</protein>
<evidence type="ECO:0000256" key="1">
    <source>
        <dbReference type="SAM" id="MobiDB-lite"/>
    </source>
</evidence>
<comment type="caution">
    <text evidence="3">The sequence shown here is derived from an EMBL/GenBank/DDBJ whole genome shotgun (WGS) entry which is preliminary data.</text>
</comment>
<keyword evidence="2" id="KW-1133">Transmembrane helix</keyword>
<feature type="transmembrane region" description="Helical" evidence="2">
    <location>
        <begin position="12"/>
        <end position="33"/>
    </location>
</feature>
<feature type="compositionally biased region" description="Low complexity" evidence="1">
    <location>
        <begin position="43"/>
        <end position="55"/>
    </location>
</feature>
<feature type="compositionally biased region" description="Polar residues" evidence="1">
    <location>
        <begin position="84"/>
        <end position="98"/>
    </location>
</feature>
<dbReference type="AlphaFoldDB" id="A0AAD7IW36"/>